<dbReference type="EMBL" id="JANBPG010001149">
    <property type="protein sequence ID" value="KAJ1891484.1"/>
    <property type="molecule type" value="Genomic_DNA"/>
</dbReference>
<organism evidence="1 2">
    <name type="scientific">Kickxella alabastrina</name>
    <dbReference type="NCBI Taxonomy" id="61397"/>
    <lineage>
        <taxon>Eukaryota</taxon>
        <taxon>Fungi</taxon>
        <taxon>Fungi incertae sedis</taxon>
        <taxon>Zoopagomycota</taxon>
        <taxon>Kickxellomycotina</taxon>
        <taxon>Kickxellomycetes</taxon>
        <taxon>Kickxellales</taxon>
        <taxon>Kickxellaceae</taxon>
        <taxon>Kickxella</taxon>
    </lineage>
</organism>
<name>A0ACC1IEE3_9FUNG</name>
<feature type="non-terminal residue" evidence="1">
    <location>
        <position position="1"/>
    </location>
</feature>
<reference evidence="1" key="1">
    <citation type="submission" date="2022-07" db="EMBL/GenBank/DDBJ databases">
        <title>Phylogenomic reconstructions and comparative analyses of Kickxellomycotina fungi.</title>
        <authorList>
            <person name="Reynolds N.K."/>
            <person name="Stajich J.E."/>
            <person name="Barry K."/>
            <person name="Grigoriev I.V."/>
            <person name="Crous P."/>
            <person name="Smith M.E."/>
        </authorList>
    </citation>
    <scope>NUCLEOTIDE SEQUENCE</scope>
    <source>
        <strain evidence="1">Benny 63K</strain>
    </source>
</reference>
<keyword evidence="2" id="KW-1185">Reference proteome</keyword>
<gene>
    <name evidence="1" type="ORF">LPJ66_006892</name>
</gene>
<comment type="caution">
    <text evidence="1">The sequence shown here is derived from an EMBL/GenBank/DDBJ whole genome shotgun (WGS) entry which is preliminary data.</text>
</comment>
<sequence>VTGQCSWTRPDSSIAARDPNGEWWELVDEETGVPYYYNSTTGATEWDPPDNATVVPFHALLTSSVGRRLSTVVNNRGSTAFTSEQVEGLTRKASRVSLRSADDRPSRKNSYAASGSHHRRKISTASGIITNASSPAISSPPEPVSTVAEVDEQCPSSAVSPRVHSSSPIGSYVPRGESEYRKKTMSIIETKNKLEAGTRASESSEHRAENRHRLSAQRNSQSETALETLKEALASNTANYHNEHNEHDEDNAVTHKGAEDDEEGHDNFDESGPVGSTFMSGHHVDYNVPASANVEFFRTSDSPLRKDNGSRRPRNYSEQPFHKMPGLERMSAMECYPSGAASSVMMHSHRNRSMPSIRGDGMMYGMRAFASTQFASQKRGFLRRKVPLEEMISYTSETITRPLMNLPREMTRDAVRSFQIIQRYMGNFDEEVSSKDKFNNVLWLANVGVRNQAMRDEIFCQLAKQVTGNPSSSAAENGWTLMGVLLYAFRPTQLFFPHLEAFVDSAPISTVTLKRFLNLQLGRVKRTGSRTSELSVEELRLALTVPSRPLVFGGSLGEIMANPELINEATGLPCVLEQLTGLITSLGGDRTEGLFRVPGNGDAVALTRLQIEAGQPDFSGIHDPNVPASLLKEWLRDLADPLIPESMYDECMAKPADRDTVQSVLDRIPDTSLGVIKYLLGFLSNLLHPDVQASTKMDGSNLALVFGPTLLRNPVSDLKDVFANSSGEQTFVLTMIEIFST</sequence>
<proteinExistence type="predicted"/>
<evidence type="ECO:0000313" key="1">
    <source>
        <dbReference type="EMBL" id="KAJ1891484.1"/>
    </source>
</evidence>
<accession>A0ACC1IEE3</accession>
<dbReference type="Proteomes" id="UP001150581">
    <property type="component" value="Unassembled WGS sequence"/>
</dbReference>
<evidence type="ECO:0000313" key="2">
    <source>
        <dbReference type="Proteomes" id="UP001150581"/>
    </source>
</evidence>
<protein>
    <submittedName>
        <fullName evidence="1">Uncharacterized protein</fullName>
    </submittedName>
</protein>